<sequence>MSIAPNPVNDVVSISFNSESTENMLIDICSLTGSTIATIFDGAATLGHNKLDFNLANMKIATGTYMIKITNSKGMISKQFLFIK</sequence>
<dbReference type="Gene3D" id="2.60.40.4070">
    <property type="match status" value="1"/>
</dbReference>
<gene>
    <name evidence="2" type="ORF">SDC9_160233</name>
</gene>
<dbReference type="EMBL" id="VSSQ01059338">
    <property type="protein sequence ID" value="MPN12913.1"/>
    <property type="molecule type" value="Genomic_DNA"/>
</dbReference>
<evidence type="ECO:0000313" key="2">
    <source>
        <dbReference type="EMBL" id="MPN12913.1"/>
    </source>
</evidence>
<comment type="caution">
    <text evidence="2">The sequence shown here is derived from an EMBL/GenBank/DDBJ whole genome shotgun (WGS) entry which is preliminary data.</text>
</comment>
<dbReference type="Pfam" id="PF18962">
    <property type="entry name" value="Por_Secre_tail"/>
    <property type="match status" value="1"/>
</dbReference>
<dbReference type="NCBIfam" id="TIGR04183">
    <property type="entry name" value="Por_Secre_tail"/>
    <property type="match status" value="1"/>
</dbReference>
<dbReference type="InterPro" id="IPR026444">
    <property type="entry name" value="Secre_tail"/>
</dbReference>
<organism evidence="2">
    <name type="scientific">bioreactor metagenome</name>
    <dbReference type="NCBI Taxonomy" id="1076179"/>
    <lineage>
        <taxon>unclassified sequences</taxon>
        <taxon>metagenomes</taxon>
        <taxon>ecological metagenomes</taxon>
    </lineage>
</organism>
<dbReference type="AlphaFoldDB" id="A0A645FL31"/>
<protein>
    <recommendedName>
        <fullName evidence="1">Secretion system C-terminal sorting domain-containing protein</fullName>
    </recommendedName>
</protein>
<feature type="domain" description="Secretion system C-terminal sorting" evidence="1">
    <location>
        <begin position="4"/>
        <end position="79"/>
    </location>
</feature>
<accession>A0A645FL31</accession>
<reference evidence="2" key="1">
    <citation type="submission" date="2019-08" db="EMBL/GenBank/DDBJ databases">
        <authorList>
            <person name="Kucharzyk K."/>
            <person name="Murdoch R.W."/>
            <person name="Higgins S."/>
            <person name="Loffler F."/>
        </authorList>
    </citation>
    <scope>NUCLEOTIDE SEQUENCE</scope>
</reference>
<proteinExistence type="predicted"/>
<evidence type="ECO:0000259" key="1">
    <source>
        <dbReference type="Pfam" id="PF18962"/>
    </source>
</evidence>
<name>A0A645FL31_9ZZZZ</name>